<evidence type="ECO:0000313" key="3">
    <source>
        <dbReference type="Proteomes" id="UP000766629"/>
    </source>
</evidence>
<dbReference type="Pfam" id="PF06055">
    <property type="entry name" value="ExoD"/>
    <property type="match status" value="1"/>
</dbReference>
<name>A0ABS7NJR6_9RHOB</name>
<dbReference type="EMBL" id="JAHVJA010000005">
    <property type="protein sequence ID" value="MBY6140346.1"/>
    <property type="molecule type" value="Genomic_DNA"/>
</dbReference>
<proteinExistence type="predicted"/>
<keyword evidence="1" id="KW-0812">Transmembrane</keyword>
<keyword evidence="1" id="KW-1133">Transmembrane helix</keyword>
<dbReference type="PANTHER" id="PTHR41795:SF1">
    <property type="entry name" value="EXOPOLYSACCHARIDE SYNTHESIS PROTEIN"/>
    <property type="match status" value="1"/>
</dbReference>
<evidence type="ECO:0000256" key="1">
    <source>
        <dbReference type="SAM" id="Phobius"/>
    </source>
</evidence>
<feature type="transmembrane region" description="Helical" evidence="1">
    <location>
        <begin position="12"/>
        <end position="30"/>
    </location>
</feature>
<feature type="transmembrane region" description="Helical" evidence="1">
    <location>
        <begin position="145"/>
        <end position="172"/>
    </location>
</feature>
<keyword evidence="3" id="KW-1185">Reference proteome</keyword>
<sequence>MFLGAILEQLGDRSFGWAILLSCLINLLPLPPGATLITAIPLLIFCGQLSLGFSSVRLPKRIARIRIPLEAMRRNVLRLRPVSRRLERIARPRLPAVFHPKREQFIGCLLFLVSLALFVPLPLSGWFPAIALFVASIGLVERDGIIVLAGVCAGVFSIALTAFVAASILIGANSLLH</sequence>
<dbReference type="InterPro" id="IPR010331">
    <property type="entry name" value="ExoD"/>
</dbReference>
<evidence type="ECO:0000313" key="2">
    <source>
        <dbReference type="EMBL" id="MBY6140346.1"/>
    </source>
</evidence>
<organism evidence="2 3">
    <name type="scientific">Leisingera daeponensis</name>
    <dbReference type="NCBI Taxonomy" id="405746"/>
    <lineage>
        <taxon>Bacteria</taxon>
        <taxon>Pseudomonadati</taxon>
        <taxon>Pseudomonadota</taxon>
        <taxon>Alphaproteobacteria</taxon>
        <taxon>Rhodobacterales</taxon>
        <taxon>Roseobacteraceae</taxon>
        <taxon>Leisingera</taxon>
    </lineage>
</organism>
<feature type="transmembrane region" description="Helical" evidence="1">
    <location>
        <begin position="109"/>
        <end position="139"/>
    </location>
</feature>
<protein>
    <submittedName>
        <fullName evidence="2">Exopolysaccharide biosynthesis protein</fullName>
    </submittedName>
</protein>
<dbReference type="PIRSF" id="PIRSF033239">
    <property type="entry name" value="ExoD"/>
    <property type="match status" value="1"/>
</dbReference>
<keyword evidence="1" id="KW-0472">Membrane</keyword>
<feature type="transmembrane region" description="Helical" evidence="1">
    <location>
        <begin position="36"/>
        <end position="56"/>
    </location>
</feature>
<dbReference type="PANTHER" id="PTHR41795">
    <property type="entry name" value="EXOPOLYSACCHARIDE SYNTHESIS PROTEIN"/>
    <property type="match status" value="1"/>
</dbReference>
<comment type="caution">
    <text evidence="2">The sequence shown here is derived from an EMBL/GenBank/DDBJ whole genome shotgun (WGS) entry which is preliminary data.</text>
</comment>
<reference evidence="2 3" key="1">
    <citation type="submission" date="2021-06" db="EMBL/GenBank/DDBJ databases">
        <title>50 bacteria genomes isolated from Dapeng, Shenzhen, China.</title>
        <authorList>
            <person name="Zheng W."/>
            <person name="Yu S."/>
            <person name="Huang Y."/>
        </authorList>
    </citation>
    <scope>NUCLEOTIDE SEQUENCE [LARGE SCALE GENOMIC DNA]</scope>
    <source>
        <strain evidence="2 3">DP1N14-2</strain>
    </source>
</reference>
<accession>A0ABS7NJR6</accession>
<gene>
    <name evidence="2" type="ORF">KUV26_12950</name>
</gene>
<dbReference type="Proteomes" id="UP000766629">
    <property type="component" value="Unassembled WGS sequence"/>
</dbReference>